<name>A0A6G1X3L2_9BACI</name>
<proteinExistence type="predicted"/>
<accession>A0A6G1X3L2</accession>
<evidence type="ECO:0000313" key="2">
    <source>
        <dbReference type="Proteomes" id="UP000480185"/>
    </source>
</evidence>
<keyword evidence="2" id="KW-1185">Reference proteome</keyword>
<dbReference type="Proteomes" id="UP000480185">
    <property type="component" value="Unassembled WGS sequence"/>
</dbReference>
<dbReference type="Pfam" id="PF02620">
    <property type="entry name" value="YceD"/>
    <property type="match status" value="1"/>
</dbReference>
<dbReference type="EMBL" id="WJNH01000002">
    <property type="protein sequence ID" value="MRG85509.1"/>
    <property type="molecule type" value="Genomic_DNA"/>
</dbReference>
<sequence length="172" mass="19879">MKISLQKIKTQQSPYTFDEEVDVTELEEMNNDIRKISPVRVKGEATIRGEQITVQFTVTGTMILPCARTLADVEYPFTVKAIEMFSTSLYHKEGEEEIHEVHGELLDLTPYIKENILLEVPLQVFAEDVDERAIEEGKGWHIVNEKSEQKQKVDPRLAKLNQFFEQNPNKED</sequence>
<reference evidence="1 2" key="1">
    <citation type="submission" date="2019-11" db="EMBL/GenBank/DDBJ databases">
        <authorList>
            <person name="Li J."/>
        </authorList>
    </citation>
    <scope>NUCLEOTIDE SEQUENCE [LARGE SCALE GENOMIC DNA]</scope>
    <source>
        <strain evidence="1 2">J4</strain>
    </source>
</reference>
<evidence type="ECO:0000313" key="1">
    <source>
        <dbReference type="EMBL" id="MRG85509.1"/>
    </source>
</evidence>
<protein>
    <recommendedName>
        <fullName evidence="3">DUF177 domain-containing protein</fullName>
    </recommendedName>
</protein>
<gene>
    <name evidence="1" type="ORF">GH754_04090</name>
</gene>
<dbReference type="AlphaFoldDB" id="A0A6G1X3L2"/>
<dbReference type="OrthoDB" id="9790372at2"/>
<evidence type="ECO:0008006" key="3">
    <source>
        <dbReference type="Google" id="ProtNLM"/>
    </source>
</evidence>
<dbReference type="InterPro" id="IPR003772">
    <property type="entry name" value="YceD"/>
</dbReference>
<comment type="caution">
    <text evidence="1">The sequence shown here is derived from an EMBL/GenBank/DDBJ whole genome shotgun (WGS) entry which is preliminary data.</text>
</comment>
<dbReference type="RefSeq" id="WP_153727450.1">
    <property type="nucleotide sequence ID" value="NZ_WJNH01000002.1"/>
</dbReference>
<organism evidence="1 2">
    <name type="scientific">Salinibacillus xinjiangensis</name>
    <dbReference type="NCBI Taxonomy" id="1229268"/>
    <lineage>
        <taxon>Bacteria</taxon>
        <taxon>Bacillati</taxon>
        <taxon>Bacillota</taxon>
        <taxon>Bacilli</taxon>
        <taxon>Bacillales</taxon>
        <taxon>Bacillaceae</taxon>
        <taxon>Salinibacillus</taxon>
    </lineage>
</organism>